<evidence type="ECO:0000313" key="3">
    <source>
        <dbReference type="Proteomes" id="UP000777935"/>
    </source>
</evidence>
<comment type="caution">
    <text evidence="2">The sequence shown here is derived from an EMBL/GenBank/DDBJ whole genome shotgun (WGS) entry which is preliminary data.</text>
</comment>
<gene>
    <name evidence="2" type="ORF">HRQ87_09525</name>
</gene>
<organism evidence="2 3">
    <name type="scientific">Parasulfitobacter algicola</name>
    <dbReference type="NCBI Taxonomy" id="2614809"/>
    <lineage>
        <taxon>Bacteria</taxon>
        <taxon>Pseudomonadati</taxon>
        <taxon>Pseudomonadota</taxon>
        <taxon>Alphaproteobacteria</taxon>
        <taxon>Rhodobacterales</taxon>
        <taxon>Roseobacteraceae</taxon>
        <taxon>Parasulfitobacter</taxon>
    </lineage>
</organism>
<keyword evidence="3" id="KW-1185">Reference proteome</keyword>
<dbReference type="EMBL" id="JABUFE010000004">
    <property type="protein sequence ID" value="NSX55039.1"/>
    <property type="molecule type" value="Genomic_DNA"/>
</dbReference>
<dbReference type="InterPro" id="IPR019201">
    <property type="entry name" value="DUF2065"/>
</dbReference>
<keyword evidence="1" id="KW-0472">Membrane</keyword>
<reference evidence="2 3" key="1">
    <citation type="submission" date="2020-06" db="EMBL/GenBank/DDBJ databases">
        <title>Sulfitobacter algicola sp. nov., isolated from green algae.</title>
        <authorList>
            <person name="Wang C."/>
        </authorList>
    </citation>
    <scope>NUCLEOTIDE SEQUENCE [LARGE SCALE GENOMIC DNA]</scope>
    <source>
        <strain evidence="2 3">1151</strain>
    </source>
</reference>
<evidence type="ECO:0000313" key="2">
    <source>
        <dbReference type="EMBL" id="NSX55039.1"/>
    </source>
</evidence>
<dbReference type="RefSeq" id="WP_174137651.1">
    <property type="nucleotide sequence ID" value="NZ_JABUFE010000004.1"/>
</dbReference>
<keyword evidence="1" id="KW-1133">Transmembrane helix</keyword>
<accession>A0ABX2IQ93</accession>
<dbReference type="Pfam" id="PF09838">
    <property type="entry name" value="DUF2065"/>
    <property type="match status" value="1"/>
</dbReference>
<keyword evidence="1" id="KW-0812">Transmembrane</keyword>
<name>A0ABX2IQ93_9RHOB</name>
<dbReference type="Proteomes" id="UP000777935">
    <property type="component" value="Unassembled WGS sequence"/>
</dbReference>
<sequence>METILLAIGLVLIVEGLVYALAPSLIEDLLAALKNLSLDQRRMIGVLCLVIGLFFVWTAKYFGA</sequence>
<proteinExistence type="predicted"/>
<feature type="transmembrane region" description="Helical" evidence="1">
    <location>
        <begin position="44"/>
        <end position="63"/>
    </location>
</feature>
<protein>
    <submittedName>
        <fullName evidence="2">DUF2065 domain-containing protein</fullName>
    </submittedName>
</protein>
<evidence type="ECO:0000256" key="1">
    <source>
        <dbReference type="SAM" id="Phobius"/>
    </source>
</evidence>